<name>A0A9E7PMD2_9EURY</name>
<dbReference type="InterPro" id="IPR003847">
    <property type="entry name" value="Put_antitoxin"/>
</dbReference>
<dbReference type="Proteomes" id="UP001060368">
    <property type="component" value="Chromosome"/>
</dbReference>
<dbReference type="GeneID" id="74308948"/>
<accession>A0A9E7PMD2</accession>
<reference evidence="2" key="1">
    <citation type="submission" date="2022-04" db="EMBL/GenBank/DDBJ databases">
        <title>Complete genome of Methanoplanus endosymbiosus DSM 3599.</title>
        <authorList>
            <person name="Chen S.-C."/>
            <person name="You Y.-T."/>
            <person name="Zhou Y.-Z."/>
            <person name="Lai M.-C."/>
        </authorList>
    </citation>
    <scope>NUCLEOTIDE SEQUENCE</scope>
    <source>
        <strain evidence="2">DSM 3599</strain>
    </source>
</reference>
<keyword evidence="1" id="KW-1277">Toxin-antitoxin system</keyword>
<sequence length="69" mass="7963">MSSKSINISEEAYERLNSWKKSNDESFTDVIIRVLPQKRNLSEILECLEPIDEETAEEMKKAIDDEDSA</sequence>
<organism evidence="2 3">
    <name type="scientific">Methanoplanus endosymbiosus</name>
    <dbReference type="NCBI Taxonomy" id="33865"/>
    <lineage>
        <taxon>Archaea</taxon>
        <taxon>Methanobacteriati</taxon>
        <taxon>Methanobacteriota</taxon>
        <taxon>Stenosarchaea group</taxon>
        <taxon>Methanomicrobia</taxon>
        <taxon>Methanomicrobiales</taxon>
        <taxon>Methanomicrobiaceae</taxon>
        <taxon>Methanoplanus</taxon>
    </lineage>
</organism>
<dbReference type="Pfam" id="PF02697">
    <property type="entry name" value="VAPB_antitox"/>
    <property type="match status" value="1"/>
</dbReference>
<evidence type="ECO:0000313" key="2">
    <source>
        <dbReference type="EMBL" id="UUX92530.1"/>
    </source>
</evidence>
<evidence type="ECO:0000313" key="3">
    <source>
        <dbReference type="Proteomes" id="UP001060368"/>
    </source>
</evidence>
<dbReference type="KEGG" id="mend:L6E24_14545"/>
<proteinExistence type="predicted"/>
<protein>
    <submittedName>
        <fullName evidence="2">Antitoxin VapB family protein</fullName>
    </submittedName>
</protein>
<dbReference type="EMBL" id="CP096115">
    <property type="protein sequence ID" value="UUX92530.1"/>
    <property type="molecule type" value="Genomic_DNA"/>
</dbReference>
<evidence type="ECO:0000256" key="1">
    <source>
        <dbReference type="ARBA" id="ARBA00022649"/>
    </source>
</evidence>
<gene>
    <name evidence="2" type="ORF">L6E24_14545</name>
</gene>
<dbReference type="AlphaFoldDB" id="A0A9E7PMD2"/>
<keyword evidence="3" id="KW-1185">Reference proteome</keyword>
<dbReference type="RefSeq" id="WP_257742677.1">
    <property type="nucleotide sequence ID" value="NZ_CP096115.1"/>
</dbReference>